<dbReference type="PROSITE" id="PS50109">
    <property type="entry name" value="HIS_KIN"/>
    <property type="match status" value="1"/>
</dbReference>
<comment type="catalytic activity">
    <reaction evidence="1">
        <text>ATP + protein L-histidine = ADP + protein N-phospho-L-histidine.</text>
        <dbReference type="EC" id="2.7.13.3"/>
    </reaction>
</comment>
<dbReference type="SUPFAM" id="SSF52172">
    <property type="entry name" value="CheY-like"/>
    <property type="match status" value="2"/>
</dbReference>
<feature type="modified residue" description="4-aspartylphosphate" evidence="11">
    <location>
        <position position="450"/>
    </location>
</feature>
<dbReference type="FunFam" id="3.30.565.10:FF:000010">
    <property type="entry name" value="Sensor histidine kinase RcsC"/>
    <property type="match status" value="1"/>
</dbReference>
<dbReference type="InterPro" id="IPR004358">
    <property type="entry name" value="Sig_transdc_His_kin-like_C"/>
</dbReference>
<evidence type="ECO:0000256" key="6">
    <source>
        <dbReference type="ARBA" id="ARBA00022777"/>
    </source>
</evidence>
<proteinExistence type="predicted"/>
<dbReference type="Gene3D" id="3.40.50.2300">
    <property type="match status" value="2"/>
</dbReference>
<dbReference type="InterPro" id="IPR003661">
    <property type="entry name" value="HisK_dim/P_dom"/>
</dbReference>
<dbReference type="InterPro" id="IPR005467">
    <property type="entry name" value="His_kinase_dom"/>
</dbReference>
<accession>A0AAE9MUB0</accession>
<dbReference type="InterPro" id="IPR036097">
    <property type="entry name" value="HisK_dim/P_sf"/>
</dbReference>
<evidence type="ECO:0000259" key="13">
    <source>
        <dbReference type="PROSITE" id="PS50109"/>
    </source>
</evidence>
<feature type="region of interest" description="Disordered" evidence="12">
    <location>
        <begin position="534"/>
        <end position="555"/>
    </location>
</feature>
<name>A0AAE9MUB0_9SPIR</name>
<evidence type="ECO:0000256" key="3">
    <source>
        <dbReference type="ARBA" id="ARBA00022553"/>
    </source>
</evidence>
<feature type="domain" description="Response regulatory" evidence="14">
    <location>
        <begin position="560"/>
        <end position="674"/>
    </location>
</feature>
<keyword evidence="8" id="KW-0902">Two-component regulatory system</keyword>
<evidence type="ECO:0000256" key="10">
    <source>
        <dbReference type="ARBA" id="ARBA00068150"/>
    </source>
</evidence>
<dbReference type="CDD" id="cd17546">
    <property type="entry name" value="REC_hyHK_CKI1_RcsC-like"/>
    <property type="match status" value="2"/>
</dbReference>
<keyword evidence="5" id="KW-0547">Nucleotide-binding</keyword>
<dbReference type="Proteomes" id="UP001058682">
    <property type="component" value="Chromosome"/>
</dbReference>
<evidence type="ECO:0000256" key="9">
    <source>
        <dbReference type="ARBA" id="ARBA00064003"/>
    </source>
</evidence>
<organism evidence="15 16">
    <name type="scientific">Treponema putidum</name>
    <dbReference type="NCBI Taxonomy" id="221027"/>
    <lineage>
        <taxon>Bacteria</taxon>
        <taxon>Pseudomonadati</taxon>
        <taxon>Spirochaetota</taxon>
        <taxon>Spirochaetia</taxon>
        <taxon>Spirochaetales</taxon>
        <taxon>Treponemataceae</taxon>
        <taxon>Treponema</taxon>
    </lineage>
</organism>
<evidence type="ECO:0000256" key="12">
    <source>
        <dbReference type="SAM" id="MobiDB-lite"/>
    </source>
</evidence>
<keyword evidence="7" id="KW-0067">ATP-binding</keyword>
<dbReference type="InterPro" id="IPR011006">
    <property type="entry name" value="CheY-like_superfamily"/>
</dbReference>
<dbReference type="PROSITE" id="PS50110">
    <property type="entry name" value="RESPONSE_REGULATORY"/>
    <property type="match status" value="2"/>
</dbReference>
<dbReference type="Gene3D" id="3.30.565.10">
    <property type="entry name" value="Histidine kinase-like ATPase, C-terminal domain"/>
    <property type="match status" value="1"/>
</dbReference>
<protein>
    <recommendedName>
        <fullName evidence="10">Sensory/regulatory protein RpfC</fullName>
        <ecNumber evidence="2">2.7.13.3</ecNumber>
    </recommendedName>
</protein>
<dbReference type="InterPro" id="IPR003594">
    <property type="entry name" value="HATPase_dom"/>
</dbReference>
<dbReference type="CDD" id="cd00082">
    <property type="entry name" value="HisKA"/>
    <property type="match status" value="1"/>
</dbReference>
<evidence type="ECO:0000256" key="1">
    <source>
        <dbReference type="ARBA" id="ARBA00000085"/>
    </source>
</evidence>
<feature type="domain" description="Histidine kinase" evidence="13">
    <location>
        <begin position="150"/>
        <end position="378"/>
    </location>
</feature>
<sequence>MPLFNKSISNFRLGKYLTSSNIAYIIFSSEYIPLFWSPEAERLLPDYLIKNTKVQIYDYLKKVLSEEDYIRLSVFIKNNSKTADFEAKFDSPSSLSDKTTLKFSFNQQDDGTFFVTIDDITKQKLKEQFLIIAKQDAEKANSMRSLFLANVSHEIRTPIQTIIGMMELIKDTNLDEEQSEYTRQVNFSAEVLLALVNDILDFSKLESGNMTMEKTVFNLTDSVEQTVDLISMEAHKKGLEIVVGISDKIPDFIYGDPSRLQQVLLNFVKNAVKFTEKGYVSVSVKVVLESNPNNTDKEKRLSILFEVADTGIGVDAEQKSKIFNSFYQGNASINRKYGGTGLGLAISKNIITMMKGKIGIKDNIPAGSVFWFKIPLIPSKKKAPHENILLDKNTRFLIVDDNSQTRSILKRMLFKFGFEDINLVSSGEQAIEIMKTAAEHKTPFNVVFIDMVMPKMDGWRLGAEIHNDDTLADSKLFLMIPEGSLGQDAKMKLLEWFDGYLYKPVKIRIIFHLLNELYRKSAITLGKDDISELEPLEAGEKSQRPETSHTSDEDDFSGCKVLVVDDHPVNQKLLKLILEKANCTVDTANDGEHAIDMASSEDFDIIFMDIQMPGINGYEATQILRNKRYLKPIIACTAGSQDNERSLCESMGLNDIIKKPFNKKQLFEMVKKHYKSQI</sequence>
<evidence type="ECO:0000259" key="14">
    <source>
        <dbReference type="PROSITE" id="PS50110"/>
    </source>
</evidence>
<feature type="domain" description="Response regulatory" evidence="14">
    <location>
        <begin position="395"/>
        <end position="518"/>
    </location>
</feature>
<dbReference type="Pfam" id="PF00072">
    <property type="entry name" value="Response_reg"/>
    <property type="match status" value="2"/>
</dbReference>
<dbReference type="SUPFAM" id="SSF47384">
    <property type="entry name" value="Homodimeric domain of signal transducing histidine kinase"/>
    <property type="match status" value="1"/>
</dbReference>
<gene>
    <name evidence="15" type="ORF">E4N74_07845</name>
</gene>
<dbReference type="GO" id="GO:0000155">
    <property type="term" value="F:phosphorelay sensor kinase activity"/>
    <property type="evidence" value="ECO:0007669"/>
    <property type="project" value="InterPro"/>
</dbReference>
<dbReference type="InterPro" id="IPR036890">
    <property type="entry name" value="HATPase_C_sf"/>
</dbReference>
<keyword evidence="4" id="KW-0808">Transferase</keyword>
<dbReference type="PANTHER" id="PTHR45339:SF1">
    <property type="entry name" value="HYBRID SIGNAL TRANSDUCTION HISTIDINE KINASE J"/>
    <property type="match status" value="1"/>
</dbReference>
<dbReference type="EMBL" id="CP038804">
    <property type="protein sequence ID" value="UTY33921.1"/>
    <property type="molecule type" value="Genomic_DNA"/>
</dbReference>
<dbReference type="SMART" id="SM00387">
    <property type="entry name" value="HATPase_c"/>
    <property type="match status" value="1"/>
</dbReference>
<dbReference type="InterPro" id="IPR001789">
    <property type="entry name" value="Sig_transdc_resp-reg_receiver"/>
</dbReference>
<evidence type="ECO:0000256" key="5">
    <source>
        <dbReference type="ARBA" id="ARBA00022741"/>
    </source>
</evidence>
<evidence type="ECO:0000256" key="7">
    <source>
        <dbReference type="ARBA" id="ARBA00022840"/>
    </source>
</evidence>
<evidence type="ECO:0000256" key="11">
    <source>
        <dbReference type="PROSITE-ProRule" id="PRU00169"/>
    </source>
</evidence>
<dbReference type="PRINTS" id="PR00344">
    <property type="entry name" value="BCTRLSENSOR"/>
</dbReference>
<dbReference type="CDD" id="cd16922">
    <property type="entry name" value="HATPase_EvgS-ArcB-TorS-like"/>
    <property type="match status" value="1"/>
</dbReference>
<keyword evidence="6" id="KW-0418">Kinase</keyword>
<evidence type="ECO:0000313" key="16">
    <source>
        <dbReference type="Proteomes" id="UP001058682"/>
    </source>
</evidence>
<dbReference type="GO" id="GO:0005524">
    <property type="term" value="F:ATP binding"/>
    <property type="evidence" value="ECO:0007669"/>
    <property type="project" value="UniProtKB-KW"/>
</dbReference>
<dbReference type="RefSeq" id="WP_255817155.1">
    <property type="nucleotide sequence ID" value="NZ_CP038804.1"/>
</dbReference>
<evidence type="ECO:0000256" key="2">
    <source>
        <dbReference type="ARBA" id="ARBA00012438"/>
    </source>
</evidence>
<dbReference type="Gene3D" id="1.10.287.130">
    <property type="match status" value="1"/>
</dbReference>
<comment type="subunit">
    <text evidence="9">At low DSF concentrations, interacts with RpfF.</text>
</comment>
<dbReference type="AlphaFoldDB" id="A0AAE9MUB0"/>
<dbReference type="EC" id="2.7.13.3" evidence="2"/>
<evidence type="ECO:0000313" key="15">
    <source>
        <dbReference type="EMBL" id="UTY33921.1"/>
    </source>
</evidence>
<dbReference type="SMART" id="SM00448">
    <property type="entry name" value="REC"/>
    <property type="match status" value="2"/>
</dbReference>
<evidence type="ECO:0000256" key="4">
    <source>
        <dbReference type="ARBA" id="ARBA00022679"/>
    </source>
</evidence>
<reference evidence="15" key="1">
    <citation type="submission" date="2019-04" db="EMBL/GenBank/DDBJ databases">
        <title>Whole genome sequencing of oral phylogroup 2 treponemes.</title>
        <authorList>
            <person name="Chan Y."/>
            <person name="Zeng H.H."/>
            <person name="Yu X.L."/>
            <person name="Leung W.K."/>
            <person name="Watt R.M."/>
        </authorList>
    </citation>
    <scope>NUCLEOTIDE SEQUENCE</scope>
    <source>
        <strain evidence="15">OMZ 835</strain>
    </source>
</reference>
<evidence type="ECO:0000256" key="8">
    <source>
        <dbReference type="ARBA" id="ARBA00023012"/>
    </source>
</evidence>
<dbReference type="SUPFAM" id="SSF55874">
    <property type="entry name" value="ATPase domain of HSP90 chaperone/DNA topoisomerase II/histidine kinase"/>
    <property type="match status" value="1"/>
</dbReference>
<feature type="compositionally biased region" description="Basic and acidic residues" evidence="12">
    <location>
        <begin position="538"/>
        <end position="551"/>
    </location>
</feature>
<dbReference type="PANTHER" id="PTHR45339">
    <property type="entry name" value="HYBRID SIGNAL TRANSDUCTION HISTIDINE KINASE J"/>
    <property type="match status" value="1"/>
</dbReference>
<dbReference type="SMART" id="SM00388">
    <property type="entry name" value="HisKA"/>
    <property type="match status" value="1"/>
</dbReference>
<dbReference type="Pfam" id="PF02518">
    <property type="entry name" value="HATPase_c"/>
    <property type="match status" value="1"/>
</dbReference>
<keyword evidence="3 11" id="KW-0597">Phosphoprotein</keyword>
<dbReference type="Pfam" id="PF00512">
    <property type="entry name" value="HisKA"/>
    <property type="match status" value="1"/>
</dbReference>
<feature type="modified residue" description="4-aspartylphosphate" evidence="11">
    <location>
        <position position="609"/>
    </location>
</feature>
<dbReference type="FunFam" id="1.10.287.130:FF:000002">
    <property type="entry name" value="Two-component osmosensing histidine kinase"/>
    <property type="match status" value="1"/>
</dbReference>